<feature type="region of interest" description="Disordered" evidence="1">
    <location>
        <begin position="100"/>
        <end position="119"/>
    </location>
</feature>
<name>A0A9P0TQP7_PIEBR</name>
<reference evidence="2" key="1">
    <citation type="submission" date="2022-05" db="EMBL/GenBank/DDBJ databases">
        <authorList>
            <person name="Okamura Y."/>
        </authorList>
    </citation>
    <scope>NUCLEOTIDE SEQUENCE</scope>
</reference>
<dbReference type="EMBL" id="CALOZG010000051">
    <property type="protein sequence ID" value="CAH4036006.1"/>
    <property type="molecule type" value="Genomic_DNA"/>
</dbReference>
<evidence type="ECO:0000256" key="1">
    <source>
        <dbReference type="SAM" id="MobiDB-lite"/>
    </source>
</evidence>
<organism evidence="2 3">
    <name type="scientific">Pieris brassicae</name>
    <name type="common">White butterfly</name>
    <name type="synonym">Large white butterfly</name>
    <dbReference type="NCBI Taxonomy" id="7116"/>
    <lineage>
        <taxon>Eukaryota</taxon>
        <taxon>Metazoa</taxon>
        <taxon>Ecdysozoa</taxon>
        <taxon>Arthropoda</taxon>
        <taxon>Hexapoda</taxon>
        <taxon>Insecta</taxon>
        <taxon>Pterygota</taxon>
        <taxon>Neoptera</taxon>
        <taxon>Endopterygota</taxon>
        <taxon>Lepidoptera</taxon>
        <taxon>Glossata</taxon>
        <taxon>Ditrysia</taxon>
        <taxon>Papilionoidea</taxon>
        <taxon>Pieridae</taxon>
        <taxon>Pierinae</taxon>
        <taxon>Pieris</taxon>
    </lineage>
</organism>
<gene>
    <name evidence="2" type="ORF">PIBRA_LOCUS11908</name>
</gene>
<keyword evidence="3" id="KW-1185">Reference proteome</keyword>
<dbReference type="Proteomes" id="UP001152562">
    <property type="component" value="Unassembled WGS sequence"/>
</dbReference>
<sequence>MYKWRADGGRRATSRERTVRGGTFPFQESSLGFNMGRNLNTNISDAVPNTGSRVLTFEPEARRAPVSFRNLKKKNVLAQRVAMARSSIILVLPPRPRATSARTLHSCEIHHPQTSPNEH</sequence>
<evidence type="ECO:0000313" key="2">
    <source>
        <dbReference type="EMBL" id="CAH4036006.1"/>
    </source>
</evidence>
<dbReference type="AlphaFoldDB" id="A0A9P0TQP7"/>
<comment type="caution">
    <text evidence="2">The sequence shown here is derived from an EMBL/GenBank/DDBJ whole genome shotgun (WGS) entry which is preliminary data.</text>
</comment>
<accession>A0A9P0TQP7</accession>
<evidence type="ECO:0000313" key="3">
    <source>
        <dbReference type="Proteomes" id="UP001152562"/>
    </source>
</evidence>
<feature type="compositionally biased region" description="Basic and acidic residues" evidence="1">
    <location>
        <begin position="105"/>
        <end position="119"/>
    </location>
</feature>
<protein>
    <submittedName>
        <fullName evidence="2">Uncharacterized protein</fullName>
    </submittedName>
</protein>
<proteinExistence type="predicted"/>